<sequence length="83" mass="9218">MDGHDADNSKQSTSDMTAFVQNLLQQMQNRFQTMSESIIVMGNRIDELEQSINDLRAEMGQEGSPSPSPALKTKEEPKSSQDS</sequence>
<feature type="region of interest" description="Disordered" evidence="2">
    <location>
        <begin position="53"/>
        <end position="83"/>
    </location>
</feature>
<evidence type="ECO:0000313" key="3">
    <source>
        <dbReference type="EMBL" id="KAL3634584.1"/>
    </source>
</evidence>
<feature type="compositionally biased region" description="Basic and acidic residues" evidence="2">
    <location>
        <begin position="72"/>
        <end position="83"/>
    </location>
</feature>
<dbReference type="AlphaFoldDB" id="A0ABD3CZQ8"/>
<gene>
    <name evidence="3" type="ORF">CASFOL_021638</name>
</gene>
<keyword evidence="4" id="KW-1185">Reference proteome</keyword>
<evidence type="ECO:0008006" key="5">
    <source>
        <dbReference type="Google" id="ProtNLM"/>
    </source>
</evidence>
<organism evidence="3 4">
    <name type="scientific">Castilleja foliolosa</name>
    <dbReference type="NCBI Taxonomy" id="1961234"/>
    <lineage>
        <taxon>Eukaryota</taxon>
        <taxon>Viridiplantae</taxon>
        <taxon>Streptophyta</taxon>
        <taxon>Embryophyta</taxon>
        <taxon>Tracheophyta</taxon>
        <taxon>Spermatophyta</taxon>
        <taxon>Magnoliopsida</taxon>
        <taxon>eudicotyledons</taxon>
        <taxon>Gunneridae</taxon>
        <taxon>Pentapetalae</taxon>
        <taxon>asterids</taxon>
        <taxon>lamiids</taxon>
        <taxon>Lamiales</taxon>
        <taxon>Orobanchaceae</taxon>
        <taxon>Pedicularideae</taxon>
        <taxon>Castillejinae</taxon>
        <taxon>Castilleja</taxon>
    </lineage>
</organism>
<dbReference type="PANTHER" id="PTHR19424:SF8">
    <property type="entry name" value="HEAT SHOCK FACTOR-BINDING PROTEIN 1-LIKE"/>
    <property type="match status" value="1"/>
</dbReference>
<dbReference type="InterPro" id="IPR009643">
    <property type="entry name" value="HS1-bd"/>
</dbReference>
<comment type="similarity">
    <text evidence="1">Belongs to the HSBP1 family.</text>
</comment>
<dbReference type="PANTHER" id="PTHR19424">
    <property type="entry name" value="HEAT SHOCK FACTOR BINDING PROTEIN 1"/>
    <property type="match status" value="1"/>
</dbReference>
<name>A0ABD3CZQ8_9LAMI</name>
<dbReference type="FunFam" id="1.20.5.430:FF:000003">
    <property type="entry name" value="Heat shock factor binding protein"/>
    <property type="match status" value="1"/>
</dbReference>
<evidence type="ECO:0000256" key="1">
    <source>
        <dbReference type="ARBA" id="ARBA00006349"/>
    </source>
</evidence>
<evidence type="ECO:0000313" key="4">
    <source>
        <dbReference type="Proteomes" id="UP001632038"/>
    </source>
</evidence>
<dbReference type="Gene3D" id="1.20.5.430">
    <property type="match status" value="1"/>
</dbReference>
<protein>
    <recommendedName>
        <fullName evidence="5">Heat shock factor binding protein 1</fullName>
    </recommendedName>
</protein>
<reference evidence="4" key="1">
    <citation type="journal article" date="2024" name="IScience">
        <title>Strigolactones Initiate the Formation of Haustorium-like Structures in Castilleja.</title>
        <authorList>
            <person name="Buerger M."/>
            <person name="Peterson D."/>
            <person name="Chory J."/>
        </authorList>
    </citation>
    <scope>NUCLEOTIDE SEQUENCE [LARGE SCALE GENOMIC DNA]</scope>
</reference>
<proteinExistence type="inferred from homology"/>
<accession>A0ABD3CZQ8</accession>
<dbReference type="Proteomes" id="UP001632038">
    <property type="component" value="Unassembled WGS sequence"/>
</dbReference>
<dbReference type="EMBL" id="JAVIJP010000028">
    <property type="protein sequence ID" value="KAL3634584.1"/>
    <property type="molecule type" value="Genomic_DNA"/>
</dbReference>
<dbReference type="Pfam" id="PF06825">
    <property type="entry name" value="HSBP1"/>
    <property type="match status" value="1"/>
</dbReference>
<evidence type="ECO:0000256" key="2">
    <source>
        <dbReference type="SAM" id="MobiDB-lite"/>
    </source>
</evidence>
<comment type="caution">
    <text evidence="3">The sequence shown here is derived from an EMBL/GenBank/DDBJ whole genome shotgun (WGS) entry which is preliminary data.</text>
</comment>